<evidence type="ECO:0000256" key="1">
    <source>
        <dbReference type="ARBA" id="ARBA00010333"/>
    </source>
</evidence>
<accession>A0A099KWH5</accession>
<evidence type="ECO:0000313" key="5">
    <source>
        <dbReference type="Proteomes" id="UP000029868"/>
    </source>
</evidence>
<gene>
    <name evidence="4" type="ORF">GAB14E_1866</name>
</gene>
<organism evidence="4 5">
    <name type="scientific">Colwellia psychrerythraea</name>
    <name type="common">Vibrio psychroerythus</name>
    <dbReference type="NCBI Taxonomy" id="28229"/>
    <lineage>
        <taxon>Bacteria</taxon>
        <taxon>Pseudomonadati</taxon>
        <taxon>Pseudomonadota</taxon>
        <taxon>Gammaproteobacteria</taxon>
        <taxon>Alteromonadales</taxon>
        <taxon>Colwelliaceae</taxon>
        <taxon>Colwellia</taxon>
    </lineage>
</organism>
<dbReference type="Proteomes" id="UP000029868">
    <property type="component" value="Unassembled WGS sequence"/>
</dbReference>
<name>A0A099KWH5_COLPS</name>
<comment type="caution">
    <text evidence="4">The sequence shown here is derived from an EMBL/GenBank/DDBJ whole genome shotgun (WGS) entry which is preliminary data.</text>
</comment>
<feature type="domain" description="Solute-binding protein family 3/N-terminal" evidence="3">
    <location>
        <begin position="47"/>
        <end position="265"/>
    </location>
</feature>
<sequence length="266" mass="30253">MILPLFSGTILLKNRLNLIPLLILLITLSFSGKISAFENQPIKISHAYFEPYIWSENGISKGIYVDILKEVFEQRMGMSIEFESFPWLRAQRRVQSGKSDGMITLYTPERAEYSSTGTVPIFIETMGLFTYANHPQLAQMKNIQSIDDIKEFQILTYFGDGVSIEKFPGFNVDYGASDLKSALKKLYLKRGDMLIQSKAVTLYNIKKLRLEKSIIQVPGIGFGVLKFKLCISKKSSFIDIIPVFDETLSTLRQDGTIQKIFEKYGL</sequence>
<dbReference type="EMBL" id="JQEC01000015">
    <property type="protein sequence ID" value="KGJ95084.1"/>
    <property type="molecule type" value="Genomic_DNA"/>
</dbReference>
<dbReference type="Gene3D" id="3.40.190.10">
    <property type="entry name" value="Periplasmic binding protein-like II"/>
    <property type="match status" value="2"/>
</dbReference>
<dbReference type="SUPFAM" id="SSF53850">
    <property type="entry name" value="Periplasmic binding protein-like II"/>
    <property type="match status" value="1"/>
</dbReference>
<evidence type="ECO:0000259" key="3">
    <source>
        <dbReference type="Pfam" id="PF00497"/>
    </source>
</evidence>
<dbReference type="InterPro" id="IPR001638">
    <property type="entry name" value="Solute-binding_3/MltF_N"/>
</dbReference>
<dbReference type="PATRIC" id="fig|28229.3.peg.1474"/>
<dbReference type="PANTHER" id="PTHR35936:SF25">
    <property type="entry name" value="ABC TRANSPORTER SUBSTRATE-BINDING PROTEIN"/>
    <property type="match status" value="1"/>
</dbReference>
<keyword evidence="2" id="KW-0732">Signal</keyword>
<evidence type="ECO:0000256" key="2">
    <source>
        <dbReference type="ARBA" id="ARBA00022729"/>
    </source>
</evidence>
<proteinExistence type="inferred from homology"/>
<reference evidence="4 5" key="1">
    <citation type="submission" date="2014-08" db="EMBL/GenBank/DDBJ databases">
        <title>Genomic and Phenotypic Diversity of Colwellia psychrerythraea strains from Disparate Marine Basins.</title>
        <authorList>
            <person name="Techtmann S.M."/>
            <person name="Stelling S.C."/>
            <person name="Utturkar S.M."/>
            <person name="Alshibli N."/>
            <person name="Harris A."/>
            <person name="Brown S.D."/>
            <person name="Hazen T.C."/>
        </authorList>
    </citation>
    <scope>NUCLEOTIDE SEQUENCE [LARGE SCALE GENOMIC DNA]</scope>
    <source>
        <strain evidence="4 5">GAB14E</strain>
    </source>
</reference>
<comment type="similarity">
    <text evidence="1">Belongs to the bacterial solute-binding protein 3 family.</text>
</comment>
<dbReference type="Pfam" id="PF00497">
    <property type="entry name" value="SBP_bac_3"/>
    <property type="match status" value="1"/>
</dbReference>
<dbReference type="PANTHER" id="PTHR35936">
    <property type="entry name" value="MEMBRANE-BOUND LYTIC MUREIN TRANSGLYCOSYLASE F"/>
    <property type="match status" value="1"/>
</dbReference>
<dbReference type="AlphaFoldDB" id="A0A099KWH5"/>
<evidence type="ECO:0000313" key="4">
    <source>
        <dbReference type="EMBL" id="KGJ95084.1"/>
    </source>
</evidence>
<protein>
    <submittedName>
        <fullName evidence="4">ABC-type transporter, periplasmic subunit family 3</fullName>
    </submittedName>
</protein>